<dbReference type="Pfam" id="PF03703">
    <property type="entry name" value="bPH_2"/>
    <property type="match status" value="1"/>
</dbReference>
<dbReference type="AlphaFoldDB" id="A0A2M8KVF2"/>
<evidence type="ECO:0000259" key="2">
    <source>
        <dbReference type="Pfam" id="PF03703"/>
    </source>
</evidence>
<dbReference type="PANTHER" id="PTHR34473">
    <property type="entry name" value="UPF0699 TRANSMEMBRANE PROTEIN YDBS"/>
    <property type="match status" value="1"/>
</dbReference>
<feature type="transmembrane region" description="Helical" evidence="1">
    <location>
        <begin position="46"/>
        <end position="69"/>
    </location>
</feature>
<keyword evidence="1" id="KW-0472">Membrane</keyword>
<dbReference type="EMBL" id="PFEE01000017">
    <property type="protein sequence ID" value="PJE63898.1"/>
    <property type="molecule type" value="Genomic_DNA"/>
</dbReference>
<keyword evidence="1" id="KW-1133">Transmembrane helix</keyword>
<evidence type="ECO:0000313" key="3">
    <source>
        <dbReference type="EMBL" id="PJE63898.1"/>
    </source>
</evidence>
<proteinExistence type="predicted"/>
<dbReference type="InterPro" id="IPR005182">
    <property type="entry name" value="YdbS-like_PH"/>
</dbReference>
<evidence type="ECO:0000313" key="4">
    <source>
        <dbReference type="Proteomes" id="UP000231569"/>
    </source>
</evidence>
<organism evidence="3 4">
    <name type="scientific">Candidatus Roizmanbacteria bacterium CG10_big_fil_rev_8_21_14_0_10_45_7</name>
    <dbReference type="NCBI Taxonomy" id="1974854"/>
    <lineage>
        <taxon>Bacteria</taxon>
        <taxon>Candidatus Roizmaniibacteriota</taxon>
    </lineage>
</organism>
<feature type="domain" description="YdbS-like PH" evidence="2">
    <location>
        <begin position="74"/>
        <end position="139"/>
    </location>
</feature>
<name>A0A2M8KVF2_9BACT</name>
<accession>A0A2M8KVF2</accession>
<comment type="caution">
    <text evidence="3">The sequence shown here is derived from an EMBL/GenBank/DDBJ whole genome shotgun (WGS) entry which is preliminary data.</text>
</comment>
<evidence type="ECO:0000256" key="1">
    <source>
        <dbReference type="SAM" id="Phobius"/>
    </source>
</evidence>
<keyword evidence="1" id="KW-0812">Transmembrane</keyword>
<dbReference type="Proteomes" id="UP000231569">
    <property type="component" value="Unassembled WGS sequence"/>
</dbReference>
<feature type="transmembrane region" description="Helical" evidence="1">
    <location>
        <begin position="12"/>
        <end position="40"/>
    </location>
</feature>
<dbReference type="PANTHER" id="PTHR34473:SF2">
    <property type="entry name" value="UPF0699 TRANSMEMBRANE PROTEIN YDBT"/>
    <property type="match status" value="1"/>
</dbReference>
<sequence>MKQLAPEAQVIFGINALIGTFFLLGFIFTMPVFVMIMFIIEEGVVGLVPAVTSLVLLYVLLVIVIPLWYGPNAYKNYRYQLTNSGIEIEKGIVWKKQITIPYERVQNIDILRGPIARAFNVANVYIQTAGISGVALTEGVIPSVLPEEALQIKNEILAHTKHT</sequence>
<reference evidence="4" key="1">
    <citation type="submission" date="2017-09" db="EMBL/GenBank/DDBJ databases">
        <title>Depth-based differentiation of microbial function through sediment-hosted aquifers and enrichment of novel symbionts in the deep terrestrial subsurface.</title>
        <authorList>
            <person name="Probst A.J."/>
            <person name="Ladd B."/>
            <person name="Jarett J.K."/>
            <person name="Geller-Mcgrath D.E."/>
            <person name="Sieber C.M.K."/>
            <person name="Emerson J.B."/>
            <person name="Anantharaman K."/>
            <person name="Thomas B.C."/>
            <person name="Malmstrom R."/>
            <person name="Stieglmeier M."/>
            <person name="Klingl A."/>
            <person name="Woyke T."/>
            <person name="Ryan C.M."/>
            <person name="Banfield J.F."/>
        </authorList>
    </citation>
    <scope>NUCLEOTIDE SEQUENCE [LARGE SCALE GENOMIC DNA]</scope>
</reference>
<protein>
    <recommendedName>
        <fullName evidence="2">YdbS-like PH domain-containing protein</fullName>
    </recommendedName>
</protein>
<gene>
    <name evidence="3" type="ORF">COU89_00815</name>
</gene>